<evidence type="ECO:0000313" key="3">
    <source>
        <dbReference type="Proteomes" id="UP001595859"/>
    </source>
</evidence>
<feature type="transmembrane region" description="Helical" evidence="1">
    <location>
        <begin position="92"/>
        <end position="112"/>
    </location>
</feature>
<evidence type="ECO:0000313" key="2">
    <source>
        <dbReference type="EMBL" id="MFC4856046.1"/>
    </source>
</evidence>
<feature type="transmembrane region" description="Helical" evidence="1">
    <location>
        <begin position="12"/>
        <end position="32"/>
    </location>
</feature>
<keyword evidence="3" id="KW-1185">Reference proteome</keyword>
<keyword evidence="1" id="KW-0472">Membrane</keyword>
<protein>
    <recommendedName>
        <fullName evidence="4">DUF4352 domain-containing protein</fullName>
    </recommendedName>
</protein>
<accession>A0ABV9S6B9</accession>
<evidence type="ECO:0008006" key="4">
    <source>
        <dbReference type="Google" id="ProtNLM"/>
    </source>
</evidence>
<dbReference type="RefSeq" id="WP_378058010.1">
    <property type="nucleotide sequence ID" value="NZ_JBHSIS010000009.1"/>
</dbReference>
<sequence length="243" mass="26345">MPDEARGVRSWLRVGLMIMAAAAFTVFLLAQGSRGSEIASVLAFMIAILSAVPILRDELNRQRRTETDLAVGNGGDVRVKSARRPKFLRNRWVLLAISIGLGVALAGVYWFAGGQADLNITSDVGLSRDSNLADGARIELVDRDRGSANLFSPPRRDHLAVTFSLHNPSSTGFCVGQAEVRFYVAVDGAPVDPDRPGGIARSGDEVVLDLDEATRSVSVFGVLSMEDQECRVNLRLDRAMLYD</sequence>
<organism evidence="2 3">
    <name type="scientific">Actinophytocola glycyrrhizae</name>
    <dbReference type="NCBI Taxonomy" id="2044873"/>
    <lineage>
        <taxon>Bacteria</taxon>
        <taxon>Bacillati</taxon>
        <taxon>Actinomycetota</taxon>
        <taxon>Actinomycetes</taxon>
        <taxon>Pseudonocardiales</taxon>
        <taxon>Pseudonocardiaceae</taxon>
    </lineage>
</organism>
<gene>
    <name evidence="2" type="ORF">ACFPCV_21280</name>
</gene>
<keyword evidence="1" id="KW-0812">Transmembrane</keyword>
<name>A0ABV9S6B9_9PSEU</name>
<proteinExistence type="predicted"/>
<evidence type="ECO:0000256" key="1">
    <source>
        <dbReference type="SAM" id="Phobius"/>
    </source>
</evidence>
<dbReference type="EMBL" id="JBHSIS010000009">
    <property type="protein sequence ID" value="MFC4856046.1"/>
    <property type="molecule type" value="Genomic_DNA"/>
</dbReference>
<comment type="caution">
    <text evidence="2">The sequence shown here is derived from an EMBL/GenBank/DDBJ whole genome shotgun (WGS) entry which is preliminary data.</text>
</comment>
<dbReference type="Proteomes" id="UP001595859">
    <property type="component" value="Unassembled WGS sequence"/>
</dbReference>
<keyword evidence="1" id="KW-1133">Transmembrane helix</keyword>
<reference evidence="3" key="1">
    <citation type="journal article" date="2019" name="Int. J. Syst. Evol. Microbiol.">
        <title>The Global Catalogue of Microorganisms (GCM) 10K type strain sequencing project: providing services to taxonomists for standard genome sequencing and annotation.</title>
        <authorList>
            <consortium name="The Broad Institute Genomics Platform"/>
            <consortium name="The Broad Institute Genome Sequencing Center for Infectious Disease"/>
            <person name="Wu L."/>
            <person name="Ma J."/>
        </authorList>
    </citation>
    <scope>NUCLEOTIDE SEQUENCE [LARGE SCALE GENOMIC DNA]</scope>
    <source>
        <strain evidence="3">ZS-22-S1</strain>
    </source>
</reference>
<feature type="transmembrane region" description="Helical" evidence="1">
    <location>
        <begin position="38"/>
        <end position="55"/>
    </location>
</feature>